<protein>
    <submittedName>
        <fullName evidence="1">Uncharacterized protein</fullName>
    </submittedName>
</protein>
<evidence type="ECO:0000313" key="2">
    <source>
        <dbReference type="Proteomes" id="UP000298493"/>
    </source>
</evidence>
<keyword evidence="2" id="KW-1185">Reference proteome</keyword>
<dbReference type="EMBL" id="SNSC02000001">
    <property type="protein sequence ID" value="TID27614.1"/>
    <property type="molecule type" value="Genomic_DNA"/>
</dbReference>
<dbReference type="AlphaFoldDB" id="A0A4Z1PNM0"/>
<name>A0A4Z1PNM0_9PEZI</name>
<reference evidence="1 2" key="1">
    <citation type="submission" date="2019-04" db="EMBL/GenBank/DDBJ databases">
        <title>High contiguity whole genome sequence and gene annotation resource for two Venturia nashicola isolates.</title>
        <authorList>
            <person name="Prokchorchik M."/>
            <person name="Won K."/>
            <person name="Lee Y."/>
            <person name="Choi E.D."/>
            <person name="Segonzac C."/>
            <person name="Sohn K.H."/>
        </authorList>
    </citation>
    <scope>NUCLEOTIDE SEQUENCE [LARGE SCALE GENOMIC DNA]</scope>
    <source>
        <strain evidence="1 2">PRI2</strain>
    </source>
</reference>
<sequence length="80" mass="8888">MCQYEGILYACTHAKLRIWKHCHFARNEPNHQCFGAYTIEREVDLPKENCPDCVSAGHRRLVNLRGNSGGRGGNGNGTSA</sequence>
<dbReference type="OrthoDB" id="4966402at2759"/>
<accession>A0A4Z1PNM0</accession>
<gene>
    <name evidence="1" type="ORF">E6O75_ATG00381</name>
</gene>
<dbReference type="Proteomes" id="UP000298493">
    <property type="component" value="Unassembled WGS sequence"/>
</dbReference>
<proteinExistence type="predicted"/>
<evidence type="ECO:0000313" key="1">
    <source>
        <dbReference type="EMBL" id="TID27614.1"/>
    </source>
</evidence>
<organism evidence="1 2">
    <name type="scientific">Venturia nashicola</name>
    <dbReference type="NCBI Taxonomy" id="86259"/>
    <lineage>
        <taxon>Eukaryota</taxon>
        <taxon>Fungi</taxon>
        <taxon>Dikarya</taxon>
        <taxon>Ascomycota</taxon>
        <taxon>Pezizomycotina</taxon>
        <taxon>Dothideomycetes</taxon>
        <taxon>Pleosporomycetidae</taxon>
        <taxon>Venturiales</taxon>
        <taxon>Venturiaceae</taxon>
        <taxon>Venturia</taxon>
    </lineage>
</organism>
<comment type="caution">
    <text evidence="1">The sequence shown here is derived from an EMBL/GenBank/DDBJ whole genome shotgun (WGS) entry which is preliminary data.</text>
</comment>